<sequence>MILVDRTRHLAGLQFCPRARYWEYEYEGVGGQGKALSIPPATGKAFHRAIEPLLKALKETGEFPPRLQARGLILVAVQEYQKEASAAGLRNGQTADSEHVSEEAAWLITEQSTLVEGLAWAFWRSLLPFLSREFEIVAIEQEVNYVLGCDCGLGDGTVGEVAWEDVEGGADLQHEHRQCSGVALMIRPDLITRQLSSGAVAVWDFKTSASDWQPKEMDHLVQLAIGVTGAGEVVGEPCTQHYLVGLHKGQRKSDDREGKGMKRQRSPFCQVYYKPADPPYGEAEYQAAYTRRKGWGRVPVWEIEFPEQDKEEAGSSAVEHWVLDLMGAEEVASKCSLNGPTQAPVHLIPRILKEVEAETRYWKDVMAAVVEDPEGLDTYVRRS</sequence>
<accession>A0A0F9K7S7</accession>
<reference evidence="1" key="1">
    <citation type="journal article" date="2015" name="Nature">
        <title>Complex archaea that bridge the gap between prokaryotes and eukaryotes.</title>
        <authorList>
            <person name="Spang A."/>
            <person name="Saw J.H."/>
            <person name="Jorgensen S.L."/>
            <person name="Zaremba-Niedzwiedzka K."/>
            <person name="Martijn J."/>
            <person name="Lind A.E."/>
            <person name="van Eijk R."/>
            <person name="Schleper C."/>
            <person name="Guy L."/>
            <person name="Ettema T.J."/>
        </authorList>
    </citation>
    <scope>NUCLEOTIDE SEQUENCE</scope>
</reference>
<evidence type="ECO:0000313" key="1">
    <source>
        <dbReference type="EMBL" id="KKM70731.1"/>
    </source>
</evidence>
<name>A0A0F9K7S7_9ZZZZ</name>
<proteinExistence type="predicted"/>
<organism evidence="1">
    <name type="scientific">marine sediment metagenome</name>
    <dbReference type="NCBI Taxonomy" id="412755"/>
    <lineage>
        <taxon>unclassified sequences</taxon>
        <taxon>metagenomes</taxon>
        <taxon>ecological metagenomes</taxon>
    </lineage>
</organism>
<dbReference type="AlphaFoldDB" id="A0A0F9K7S7"/>
<comment type="caution">
    <text evidence="1">The sequence shown here is derived from an EMBL/GenBank/DDBJ whole genome shotgun (WGS) entry which is preliminary data.</text>
</comment>
<protein>
    <submittedName>
        <fullName evidence="1">Uncharacterized protein</fullName>
    </submittedName>
</protein>
<gene>
    <name evidence="1" type="ORF">LCGC14_1437810</name>
</gene>
<dbReference type="EMBL" id="LAZR01009762">
    <property type="protein sequence ID" value="KKM70731.1"/>
    <property type="molecule type" value="Genomic_DNA"/>
</dbReference>